<reference evidence="2 3" key="1">
    <citation type="submission" date="2019-03" db="EMBL/GenBank/DDBJ databases">
        <title>Draft Genome Sequence of Desulfosporosinus fructosivorans Strain 63.6F, Isolated from Marine Sediment in the Baltic Sea.</title>
        <authorList>
            <person name="Hausmann B."/>
            <person name="Vandieken V."/>
            <person name="Pjevac P."/>
            <person name="Schreck K."/>
            <person name="Herbold C.W."/>
            <person name="Loy A."/>
        </authorList>
    </citation>
    <scope>NUCLEOTIDE SEQUENCE [LARGE SCALE GENOMIC DNA]</scope>
    <source>
        <strain evidence="2 3">63.6F</strain>
    </source>
</reference>
<comment type="caution">
    <text evidence="2">The sequence shown here is derived from an EMBL/GenBank/DDBJ whole genome shotgun (WGS) entry which is preliminary data.</text>
</comment>
<protein>
    <recommendedName>
        <fullName evidence="1">Cyanophage baseplate Pam3 plug gp18 domain-containing protein</fullName>
    </recommendedName>
</protein>
<dbReference type="EMBL" id="SPQQ01000010">
    <property type="protein sequence ID" value="TGE35871.1"/>
    <property type="molecule type" value="Genomic_DNA"/>
</dbReference>
<sequence length="112" mass="11827">MKIIPLTSAPYQSLTTTIPVDGKNLKLKLGISYNSAANYWTMSITDPSTSNLILDNIPLLTGGYPAADLLGQFKYLGLGSATIVNVGNSVMDSPDSTNLGTDFLLAWGDTIG</sequence>
<dbReference type="AlphaFoldDB" id="A0A4Z0QYJ5"/>
<organism evidence="2 3">
    <name type="scientific">Desulfosporosinus fructosivorans</name>
    <dbReference type="NCBI Taxonomy" id="2018669"/>
    <lineage>
        <taxon>Bacteria</taxon>
        <taxon>Bacillati</taxon>
        <taxon>Bacillota</taxon>
        <taxon>Clostridia</taxon>
        <taxon>Eubacteriales</taxon>
        <taxon>Desulfitobacteriaceae</taxon>
        <taxon>Desulfosporosinus</taxon>
    </lineage>
</organism>
<keyword evidence="3" id="KW-1185">Reference proteome</keyword>
<evidence type="ECO:0000313" key="2">
    <source>
        <dbReference type="EMBL" id="TGE35871.1"/>
    </source>
</evidence>
<dbReference type="RefSeq" id="WP_135550820.1">
    <property type="nucleotide sequence ID" value="NZ_SPQQ01000010.1"/>
</dbReference>
<feature type="domain" description="Cyanophage baseplate Pam3 plug gp18" evidence="1">
    <location>
        <begin position="1"/>
        <end position="109"/>
    </location>
</feature>
<dbReference type="Pfam" id="PF22479">
    <property type="entry name" value="Pam3_gp18"/>
    <property type="match status" value="1"/>
</dbReference>
<dbReference type="OrthoDB" id="1908663at2"/>
<proteinExistence type="predicted"/>
<dbReference type="InterPro" id="IPR054252">
    <property type="entry name" value="Pam3_gp18"/>
</dbReference>
<evidence type="ECO:0000313" key="3">
    <source>
        <dbReference type="Proteomes" id="UP000298460"/>
    </source>
</evidence>
<evidence type="ECO:0000259" key="1">
    <source>
        <dbReference type="Pfam" id="PF22479"/>
    </source>
</evidence>
<accession>A0A4Z0QYJ5</accession>
<dbReference type="Proteomes" id="UP000298460">
    <property type="component" value="Unassembled WGS sequence"/>
</dbReference>
<gene>
    <name evidence="2" type="ORF">E4K67_22400</name>
</gene>
<name>A0A4Z0QYJ5_9FIRM</name>